<dbReference type="EMBL" id="QKWW01000095">
    <property type="protein sequence ID" value="PZT52583.1"/>
    <property type="molecule type" value="Genomic_DNA"/>
</dbReference>
<comment type="caution">
    <text evidence="2">The sequence shown here is derived from an EMBL/GenBank/DDBJ whole genome shotgun (WGS) entry which is preliminary data.</text>
</comment>
<keyword evidence="2" id="KW-0223">Dioxygenase</keyword>
<feature type="domain" description="VOC" evidence="1">
    <location>
        <begin position="152"/>
        <end position="269"/>
    </location>
</feature>
<keyword evidence="2" id="KW-0560">Oxidoreductase</keyword>
<dbReference type="InterPro" id="IPR004360">
    <property type="entry name" value="Glyas_Fos-R_dOase_dom"/>
</dbReference>
<feature type="domain" description="VOC" evidence="1">
    <location>
        <begin position="7"/>
        <end position="131"/>
    </location>
</feature>
<dbReference type="PROSITE" id="PS51819">
    <property type="entry name" value="VOC"/>
    <property type="match status" value="2"/>
</dbReference>
<protein>
    <submittedName>
        <fullName evidence="2">Ring-cleaving dioxygenase</fullName>
    </submittedName>
</protein>
<dbReference type="Pfam" id="PF00903">
    <property type="entry name" value="Glyoxalase"/>
    <property type="match status" value="2"/>
</dbReference>
<dbReference type="AlphaFoldDB" id="A0A2W6Q5P7"/>
<dbReference type="InterPro" id="IPR052537">
    <property type="entry name" value="Extradiol_RC_dioxygenase"/>
</dbReference>
<accession>A0A2W6Q5P7</accession>
<dbReference type="Gene3D" id="3.10.180.10">
    <property type="entry name" value="2,3-Dihydroxybiphenyl 1,2-Dioxygenase, domain 1"/>
    <property type="match status" value="2"/>
</dbReference>
<dbReference type="PANTHER" id="PTHR36110">
    <property type="entry name" value="RING-CLEAVING DIOXYGENASE MHQE-RELATED"/>
    <property type="match status" value="1"/>
</dbReference>
<evidence type="ECO:0000313" key="2">
    <source>
        <dbReference type="EMBL" id="PZT52583.1"/>
    </source>
</evidence>
<dbReference type="GO" id="GO:0051213">
    <property type="term" value="F:dioxygenase activity"/>
    <property type="evidence" value="ECO:0007669"/>
    <property type="project" value="UniProtKB-KW"/>
</dbReference>
<dbReference type="Proteomes" id="UP000249204">
    <property type="component" value="Unassembled WGS sequence"/>
</dbReference>
<evidence type="ECO:0000259" key="1">
    <source>
        <dbReference type="PROSITE" id="PS51819"/>
    </source>
</evidence>
<dbReference type="PANTHER" id="PTHR36110:SF2">
    <property type="entry name" value="RING-CLEAVING DIOXYGENASE MHQE-RELATED"/>
    <property type="match status" value="1"/>
</dbReference>
<proteinExistence type="predicted"/>
<dbReference type="SUPFAM" id="SSF54593">
    <property type="entry name" value="Glyoxalase/Bleomycin resistance protein/Dihydroxybiphenyl dioxygenase"/>
    <property type="match status" value="1"/>
</dbReference>
<sequence length="317" mass="35634">MMFRTSGIHHITAFVDDAQKNVDFYAGVLGLRLVKKTINFDAPDVYHLYYGNEQGAPGTIITFFPQQNARRGVIGSGQTGVTVYAVPVGSLSFWKERLASFDIPYENKTRFGESYIRFFDKGGLLLELVEREGGQPSQWTFNGVTPEHAIKGFGGAVLYSHVPEKTMDVLVNKLGLEQVGEENGLIRLRASGDLGQIIDIQSTGIQRGIGGAGTVHHIAWRAKDYTEHEQIQQELEQTGYHPTPVIDRQYFNAVYFREPGGILFEIATDPPGFARDEPQESMGEKLMLPEWYEPQREQIEQLLPPIQVREWKGESKS</sequence>
<evidence type="ECO:0000313" key="3">
    <source>
        <dbReference type="Proteomes" id="UP000249204"/>
    </source>
</evidence>
<organism evidence="2 3">
    <name type="scientific">Paenibacillus silvae</name>
    <dbReference type="NCBI Taxonomy" id="1325358"/>
    <lineage>
        <taxon>Bacteria</taxon>
        <taxon>Bacillati</taxon>
        <taxon>Bacillota</taxon>
        <taxon>Bacilli</taxon>
        <taxon>Bacillales</taxon>
        <taxon>Paenibacillaceae</taxon>
        <taxon>Paenibacillus</taxon>
    </lineage>
</organism>
<name>A0A2W6Q5P7_9BACL</name>
<dbReference type="CDD" id="cd08347">
    <property type="entry name" value="PcpA_C_like"/>
    <property type="match status" value="1"/>
</dbReference>
<dbReference type="InterPro" id="IPR037523">
    <property type="entry name" value="VOC_core"/>
</dbReference>
<gene>
    <name evidence="2" type="ORF">DN757_26780</name>
</gene>
<dbReference type="InterPro" id="IPR029068">
    <property type="entry name" value="Glyas_Bleomycin-R_OHBP_Dase"/>
</dbReference>
<reference evidence="2 3" key="1">
    <citation type="submission" date="2018-06" db="EMBL/GenBank/DDBJ databases">
        <title>Isolation of heavy metals resistant Paenibacillus silvae NC2 from Gold-Copper mine in ZiJin, China.</title>
        <authorList>
            <person name="Xu J."/>
            <person name="Mazhar H.S."/>
            <person name="Rensing C."/>
        </authorList>
    </citation>
    <scope>NUCLEOTIDE SEQUENCE [LARGE SCALE GENOMIC DNA]</scope>
    <source>
        <strain evidence="2 3">NC2</strain>
    </source>
</reference>